<dbReference type="Proteomes" id="UP000243797">
    <property type="component" value="Unassembled WGS sequence"/>
</dbReference>
<gene>
    <name evidence="4" type="ORF">CAC42_2464</name>
</gene>
<evidence type="ECO:0000256" key="2">
    <source>
        <dbReference type="ARBA" id="ARBA00023186"/>
    </source>
</evidence>
<dbReference type="PANTHER" id="PTHR33643">
    <property type="entry name" value="UREASE ACCESSORY PROTEIN D"/>
    <property type="match status" value="1"/>
</dbReference>
<accession>A0A2K1QW52</accession>
<proteinExistence type="inferred from homology"/>
<dbReference type="EMBL" id="NKHZ01000032">
    <property type="protein sequence ID" value="PNS19287.1"/>
    <property type="molecule type" value="Genomic_DNA"/>
</dbReference>
<organism evidence="4 5">
    <name type="scientific">Sphaceloma murrayae</name>
    <dbReference type="NCBI Taxonomy" id="2082308"/>
    <lineage>
        <taxon>Eukaryota</taxon>
        <taxon>Fungi</taxon>
        <taxon>Dikarya</taxon>
        <taxon>Ascomycota</taxon>
        <taxon>Pezizomycotina</taxon>
        <taxon>Dothideomycetes</taxon>
        <taxon>Dothideomycetidae</taxon>
        <taxon>Myriangiales</taxon>
        <taxon>Elsinoaceae</taxon>
        <taxon>Sphaceloma</taxon>
    </lineage>
</organism>
<dbReference type="GO" id="GO:0016151">
    <property type="term" value="F:nickel cation binding"/>
    <property type="evidence" value="ECO:0007669"/>
    <property type="project" value="InterPro"/>
</dbReference>
<dbReference type="OrthoDB" id="5550464at2759"/>
<dbReference type="HAMAP" id="MF_01384">
    <property type="entry name" value="UreD"/>
    <property type="match status" value="1"/>
</dbReference>
<keyword evidence="5" id="KW-1185">Reference proteome</keyword>
<protein>
    <recommendedName>
        <fullName evidence="6">Urease accessory protein UreD</fullName>
    </recommendedName>
</protein>
<sequence length="341" mass="37859">MTSPFPTTTSRPGHGTIDLNFVPPKASALGQVSYQYPLKLVAPAPLTSEDEAFVQTVYLLSYGGGLVAGDTIDLTIALDHDTRLVLLTQGSTKIFKSATPSVLTSQLTTVHVHPGAGLCYLPDPVQPFERSSFEQRQLYRVYSDGRSTIGSLCALDWVSQGRTARGENWNMWKYASRNDVWLEAGESTDARKRLLLRDNMVLDPQETKTKTKQKVSETPSYSAQMHGLGIMATLILFGPLTDSLSAFFHDEFKLIPRIGGRKWDSSDDGQEPSAAEVRREQRQRQEASDGLLWSVATVRGCTVVKFGAHRIEGGKWWLKHMLEAEGSVTRHYGERALLCLR</sequence>
<reference evidence="4 5" key="1">
    <citation type="submission" date="2017-06" db="EMBL/GenBank/DDBJ databases">
        <title>Draft genome sequence of a variant of Elsinoe murrayae.</title>
        <authorList>
            <person name="Cheng Q."/>
        </authorList>
    </citation>
    <scope>NUCLEOTIDE SEQUENCE [LARGE SCALE GENOMIC DNA]</scope>
    <source>
        <strain evidence="4 5">CQ-2017a</strain>
    </source>
</reference>
<keyword evidence="2" id="KW-0143">Chaperone</keyword>
<comment type="caution">
    <text evidence="4">The sequence shown here is derived from an EMBL/GenBank/DDBJ whole genome shotgun (WGS) entry which is preliminary data.</text>
</comment>
<feature type="region of interest" description="Disordered" evidence="3">
    <location>
        <begin position="262"/>
        <end position="281"/>
    </location>
</feature>
<dbReference type="InterPro" id="IPR002669">
    <property type="entry name" value="UreD"/>
</dbReference>
<dbReference type="STRING" id="2082308.A0A2K1QW52"/>
<name>A0A2K1QW52_9PEZI</name>
<evidence type="ECO:0000313" key="4">
    <source>
        <dbReference type="EMBL" id="PNS19287.1"/>
    </source>
</evidence>
<dbReference type="Pfam" id="PF01774">
    <property type="entry name" value="UreD"/>
    <property type="match status" value="1"/>
</dbReference>
<dbReference type="AlphaFoldDB" id="A0A2K1QW52"/>
<dbReference type="PANTHER" id="PTHR33643:SF1">
    <property type="entry name" value="UREASE ACCESSORY PROTEIN D"/>
    <property type="match status" value="1"/>
</dbReference>
<evidence type="ECO:0000256" key="1">
    <source>
        <dbReference type="ARBA" id="ARBA00007177"/>
    </source>
</evidence>
<dbReference type="InParanoid" id="A0A2K1QW52"/>
<evidence type="ECO:0000313" key="5">
    <source>
        <dbReference type="Proteomes" id="UP000243797"/>
    </source>
</evidence>
<evidence type="ECO:0008006" key="6">
    <source>
        <dbReference type="Google" id="ProtNLM"/>
    </source>
</evidence>
<evidence type="ECO:0000256" key="3">
    <source>
        <dbReference type="SAM" id="MobiDB-lite"/>
    </source>
</evidence>
<comment type="similarity">
    <text evidence="1">Belongs to the UreD family.</text>
</comment>